<feature type="transmembrane region" description="Helical" evidence="1">
    <location>
        <begin position="49"/>
        <end position="71"/>
    </location>
</feature>
<keyword evidence="3" id="KW-1185">Reference proteome</keyword>
<keyword evidence="1" id="KW-0472">Membrane</keyword>
<evidence type="ECO:0000313" key="2">
    <source>
        <dbReference type="EMBL" id="MFC3876212.1"/>
    </source>
</evidence>
<dbReference type="Pfam" id="PF08570">
    <property type="entry name" value="DUF1761"/>
    <property type="match status" value="1"/>
</dbReference>
<sequence>MEINVMAILVAAIVPIVLGFLWYNPMLFGNAWMRESGMTEEKMKGGNMAVIFGVSILMSLLLAFFTQFLVIHQLGALGMVGAEVELAKPSYEAFLADYGNAYRTFKHGALHGAMAGIFMVLPLFAINGLFERQSWKHIFINVGYWTLSLAIMGAIVGGWV</sequence>
<protein>
    <submittedName>
        <fullName evidence="2">DUF1761 domain-containing protein</fullName>
    </submittedName>
</protein>
<feature type="transmembrane region" description="Helical" evidence="1">
    <location>
        <begin position="109"/>
        <end position="130"/>
    </location>
</feature>
<gene>
    <name evidence="2" type="ORF">ACFOSX_03115</name>
</gene>
<dbReference type="EMBL" id="JBHSAT010000004">
    <property type="protein sequence ID" value="MFC3876212.1"/>
    <property type="molecule type" value="Genomic_DNA"/>
</dbReference>
<dbReference type="RefSeq" id="WP_386096917.1">
    <property type="nucleotide sequence ID" value="NZ_JBHSAT010000004.1"/>
</dbReference>
<organism evidence="2 3">
    <name type="scientific">Winogradskyella maritima</name>
    <dbReference type="NCBI Taxonomy" id="1517766"/>
    <lineage>
        <taxon>Bacteria</taxon>
        <taxon>Pseudomonadati</taxon>
        <taxon>Bacteroidota</taxon>
        <taxon>Flavobacteriia</taxon>
        <taxon>Flavobacteriales</taxon>
        <taxon>Flavobacteriaceae</taxon>
        <taxon>Winogradskyella</taxon>
    </lineage>
</organism>
<evidence type="ECO:0000313" key="3">
    <source>
        <dbReference type="Proteomes" id="UP001595812"/>
    </source>
</evidence>
<dbReference type="InterPro" id="IPR013879">
    <property type="entry name" value="DUF1761"/>
</dbReference>
<name>A0ABV8ADP6_9FLAO</name>
<keyword evidence="1" id="KW-0812">Transmembrane</keyword>
<evidence type="ECO:0000256" key="1">
    <source>
        <dbReference type="SAM" id="Phobius"/>
    </source>
</evidence>
<comment type="caution">
    <text evidence="2">The sequence shown here is derived from an EMBL/GenBank/DDBJ whole genome shotgun (WGS) entry which is preliminary data.</text>
</comment>
<reference evidence="3" key="1">
    <citation type="journal article" date="2019" name="Int. J. Syst. Evol. Microbiol.">
        <title>The Global Catalogue of Microorganisms (GCM) 10K type strain sequencing project: providing services to taxonomists for standard genome sequencing and annotation.</title>
        <authorList>
            <consortium name="The Broad Institute Genomics Platform"/>
            <consortium name="The Broad Institute Genome Sequencing Center for Infectious Disease"/>
            <person name="Wu L."/>
            <person name="Ma J."/>
        </authorList>
    </citation>
    <scope>NUCLEOTIDE SEQUENCE [LARGE SCALE GENOMIC DNA]</scope>
    <source>
        <strain evidence="3">CECT 8979</strain>
    </source>
</reference>
<proteinExistence type="predicted"/>
<feature type="transmembrane region" description="Helical" evidence="1">
    <location>
        <begin position="142"/>
        <end position="159"/>
    </location>
</feature>
<accession>A0ABV8ADP6</accession>
<feature type="transmembrane region" description="Helical" evidence="1">
    <location>
        <begin position="6"/>
        <end position="28"/>
    </location>
</feature>
<keyword evidence="1" id="KW-1133">Transmembrane helix</keyword>
<dbReference type="Proteomes" id="UP001595812">
    <property type="component" value="Unassembled WGS sequence"/>
</dbReference>